<proteinExistence type="predicted"/>
<accession>A0ABX0ABZ4</accession>
<dbReference type="Proteomes" id="UP001429354">
    <property type="component" value="Unassembled WGS sequence"/>
</dbReference>
<dbReference type="Pfam" id="PF12244">
    <property type="entry name" value="DUF3606"/>
    <property type="match status" value="1"/>
</dbReference>
<name>A0ABX0ABZ4_9GAMM</name>
<reference evidence="2 3" key="1">
    <citation type="submission" date="2018-07" db="EMBL/GenBank/DDBJ databases">
        <title>Whole genome Sequencing of Pseudoxanthomonas gei KCTC 32298 (T).</title>
        <authorList>
            <person name="Kumar S."/>
            <person name="Bansal K."/>
            <person name="Kaur A."/>
            <person name="Patil P."/>
            <person name="Sharma S."/>
            <person name="Patil P.B."/>
        </authorList>
    </citation>
    <scope>NUCLEOTIDE SEQUENCE [LARGE SCALE GENOMIC DNA]</scope>
    <source>
        <strain evidence="2 3">KCTC 32298</strain>
    </source>
</reference>
<keyword evidence="3" id="KW-1185">Reference proteome</keyword>
<organism evidence="2 3">
    <name type="scientific">Pseudoxanthomonas gei</name>
    <dbReference type="NCBI Taxonomy" id="1383030"/>
    <lineage>
        <taxon>Bacteria</taxon>
        <taxon>Pseudomonadati</taxon>
        <taxon>Pseudomonadota</taxon>
        <taxon>Gammaproteobacteria</taxon>
        <taxon>Lysobacterales</taxon>
        <taxon>Lysobacteraceae</taxon>
        <taxon>Pseudoxanthomonas</taxon>
    </lineage>
</organism>
<comment type="caution">
    <text evidence="2">The sequence shown here is derived from an EMBL/GenBank/DDBJ whole genome shotgun (WGS) entry which is preliminary data.</text>
</comment>
<dbReference type="InterPro" id="IPR022037">
    <property type="entry name" value="DUF3606"/>
</dbReference>
<gene>
    <name evidence="2" type="ORF">DT603_09610</name>
</gene>
<evidence type="ECO:0000313" key="2">
    <source>
        <dbReference type="EMBL" id="NDK39095.1"/>
    </source>
</evidence>
<sequence length="139" mass="15822">MPRPMARKKLADSSFMMPRARRTSSSTSFLAPASRGRQRKEARFIKVYMPEDNPSRRFDRRAPTLAAVILKEATAMFTQAVLPTQSLPGQIILTDKRELRSWAQHYGVSENQLLRAVNAVGDSRFRVEGWLKYQGLLIA</sequence>
<feature type="region of interest" description="Disordered" evidence="1">
    <location>
        <begin position="1"/>
        <end position="37"/>
    </location>
</feature>
<protein>
    <submittedName>
        <fullName evidence="2">DUF3606 domain-containing protein</fullName>
    </submittedName>
</protein>
<dbReference type="EMBL" id="QOVG01000005">
    <property type="protein sequence ID" value="NDK39095.1"/>
    <property type="molecule type" value="Genomic_DNA"/>
</dbReference>
<evidence type="ECO:0000256" key="1">
    <source>
        <dbReference type="SAM" id="MobiDB-lite"/>
    </source>
</evidence>
<evidence type="ECO:0000313" key="3">
    <source>
        <dbReference type="Proteomes" id="UP001429354"/>
    </source>
</evidence>